<organism evidence="10 11">
    <name type="scientific">Merluccius polli</name>
    <name type="common">Benguela hake</name>
    <name type="synonym">Merluccius cadenati</name>
    <dbReference type="NCBI Taxonomy" id="89951"/>
    <lineage>
        <taxon>Eukaryota</taxon>
        <taxon>Metazoa</taxon>
        <taxon>Chordata</taxon>
        <taxon>Craniata</taxon>
        <taxon>Vertebrata</taxon>
        <taxon>Euteleostomi</taxon>
        <taxon>Actinopterygii</taxon>
        <taxon>Neopterygii</taxon>
        <taxon>Teleostei</taxon>
        <taxon>Neoteleostei</taxon>
        <taxon>Acanthomorphata</taxon>
        <taxon>Zeiogadaria</taxon>
        <taxon>Gadariae</taxon>
        <taxon>Gadiformes</taxon>
        <taxon>Gadoidei</taxon>
        <taxon>Merlucciidae</taxon>
        <taxon>Merluccius</taxon>
    </lineage>
</organism>
<accession>A0AA47P289</accession>
<keyword evidence="6" id="KW-0539">Nucleus</keyword>
<dbReference type="EMBL" id="JAOPHQ010002843">
    <property type="protein sequence ID" value="KAK0145700.1"/>
    <property type="molecule type" value="Genomic_DNA"/>
</dbReference>
<comment type="subcellular location">
    <subcellularLocation>
        <location evidence="1">Nucleus</location>
        <location evidence="1">Nucleolus</location>
    </subcellularLocation>
</comment>
<reference evidence="10" key="1">
    <citation type="journal article" date="2023" name="Front. Mar. Sci.">
        <title>A new Merluccius polli reference genome to investigate the effects of global change in West African waters.</title>
        <authorList>
            <person name="Mateo J.L."/>
            <person name="Blanco-Fernandez C."/>
            <person name="Garcia-Vazquez E."/>
            <person name="Machado-Schiaffino G."/>
        </authorList>
    </citation>
    <scope>NUCLEOTIDE SEQUENCE</scope>
    <source>
        <strain evidence="10">C29</strain>
        <tissue evidence="10">Fin</tissue>
    </source>
</reference>
<name>A0AA47P289_MERPO</name>
<gene>
    <name evidence="10" type="primary">nol11</name>
    <name evidence="10" type="ORF">N1851_015358</name>
</gene>
<keyword evidence="11" id="KW-1185">Reference proteome</keyword>
<dbReference type="GO" id="GO:0030490">
    <property type="term" value="P:maturation of SSU-rRNA"/>
    <property type="evidence" value="ECO:0007669"/>
    <property type="project" value="InterPro"/>
</dbReference>
<dbReference type="PANTHER" id="PTHR15633:SF2">
    <property type="entry name" value="NUCLEOLAR PROTEIN 11"/>
    <property type="match status" value="1"/>
</dbReference>
<keyword evidence="4" id="KW-0010">Activator</keyword>
<dbReference type="InterPro" id="IPR042859">
    <property type="entry name" value="NOL11"/>
</dbReference>
<keyword evidence="2" id="KW-0698">rRNA processing</keyword>
<evidence type="ECO:0000256" key="5">
    <source>
        <dbReference type="ARBA" id="ARBA00023163"/>
    </source>
</evidence>
<dbReference type="GO" id="GO:0003723">
    <property type="term" value="F:RNA binding"/>
    <property type="evidence" value="ECO:0007669"/>
    <property type="project" value="TreeGrafter"/>
</dbReference>
<proteinExistence type="predicted"/>
<evidence type="ECO:0000259" key="8">
    <source>
        <dbReference type="Pfam" id="PF08168"/>
    </source>
</evidence>
<evidence type="ECO:0000256" key="1">
    <source>
        <dbReference type="ARBA" id="ARBA00004604"/>
    </source>
</evidence>
<comment type="caution">
    <text evidence="10">The sequence shown here is derived from an EMBL/GenBank/DDBJ whole genome shotgun (WGS) entry which is preliminary data.</text>
</comment>
<dbReference type="SUPFAM" id="SSF50978">
    <property type="entry name" value="WD40 repeat-like"/>
    <property type="match status" value="1"/>
</dbReference>
<dbReference type="Gene3D" id="2.130.10.10">
    <property type="entry name" value="YVTN repeat-like/Quinoprotein amine dehydrogenase"/>
    <property type="match status" value="1"/>
</dbReference>
<dbReference type="InterPro" id="IPR015943">
    <property type="entry name" value="WD40/YVTN_repeat-like_dom_sf"/>
</dbReference>
<evidence type="ECO:0000256" key="4">
    <source>
        <dbReference type="ARBA" id="ARBA00023159"/>
    </source>
</evidence>
<evidence type="ECO:0000313" key="10">
    <source>
        <dbReference type="EMBL" id="KAK0145700.1"/>
    </source>
</evidence>
<dbReference type="GO" id="GO:0005730">
    <property type="term" value="C:nucleolus"/>
    <property type="evidence" value="ECO:0007669"/>
    <property type="project" value="UniProtKB-SubCell"/>
</dbReference>
<feature type="region of interest" description="Disordered" evidence="7">
    <location>
        <begin position="380"/>
        <end position="402"/>
    </location>
</feature>
<evidence type="ECO:0000259" key="9">
    <source>
        <dbReference type="Pfam" id="PF20998"/>
    </source>
</evidence>
<dbReference type="InterPro" id="IPR036322">
    <property type="entry name" value="WD40_repeat_dom_sf"/>
</dbReference>
<feature type="compositionally biased region" description="Low complexity" evidence="7">
    <location>
        <begin position="388"/>
        <end position="399"/>
    </location>
</feature>
<dbReference type="Pfam" id="PF20998">
    <property type="entry name" value="Nol11_C"/>
    <property type="match status" value="1"/>
</dbReference>
<feature type="domain" description="Nucleolar protein 11 C-terminal" evidence="9">
    <location>
        <begin position="415"/>
        <end position="712"/>
    </location>
</feature>
<keyword evidence="5" id="KW-0804">Transcription</keyword>
<dbReference type="InterPro" id="IPR012584">
    <property type="entry name" value="NOL11_N"/>
</dbReference>
<protein>
    <submittedName>
        <fullName evidence="10">Nucleolar protein 11-like</fullName>
    </submittedName>
</protein>
<evidence type="ECO:0000256" key="3">
    <source>
        <dbReference type="ARBA" id="ARBA00023015"/>
    </source>
</evidence>
<evidence type="ECO:0000256" key="6">
    <source>
        <dbReference type="ARBA" id="ARBA00023242"/>
    </source>
</evidence>
<dbReference type="PANTHER" id="PTHR15633">
    <property type="entry name" value="NUCLEOLAR PROTEIN 11"/>
    <property type="match status" value="1"/>
</dbReference>
<dbReference type="Pfam" id="PF08168">
    <property type="entry name" value="NOL11_N"/>
    <property type="match status" value="1"/>
</dbReference>
<evidence type="ECO:0000313" key="11">
    <source>
        <dbReference type="Proteomes" id="UP001174136"/>
    </source>
</evidence>
<evidence type="ECO:0000256" key="7">
    <source>
        <dbReference type="SAM" id="MobiDB-lite"/>
    </source>
</evidence>
<dbReference type="InterPro" id="IPR048897">
    <property type="entry name" value="Nol11_C"/>
</dbReference>
<evidence type="ECO:0000256" key="2">
    <source>
        <dbReference type="ARBA" id="ARBA00022552"/>
    </source>
</evidence>
<sequence length="712" mass="78133">MATLYEGYTLCGLVKSPNSLDSGIHGIELESDNDHVVVTDSTRSVTLYKLSDQKPLGTWTVKQGQSLSCPAVYNAGTKEYVTVSDGKVIRVWQAGDLLLDKAFKATLSSTVWRVHCVPGGAELYVLFSRGAVRLLDALLAAPQQPIEEVLGQEEAIRWSAGIAAETQHFVVFTTEQKGSHFLYVQRLKPNSVQKFCLEPEDVGLAPLSYSACYRDGHISLLYLYPNGHVYKSVVSVRSPPLEEVGEAVPLPRTQLLCLPVGETLLEAASALFLDDDHIAVVGAPHPAAGTGTNFLCIWNTNFQTLQAGKEMAGKLYGQLWSYASKLFIPHGKSLTVIPYECPKSSLASALGKLKHAGAKVSRVPACVPSWSAVFNGETAMQSEPMETSQSNAQHSQSSSDGPVNQVLDLIKTATVEVIRKEVEAVLSQADIQGLQPWLGQLAGSLVSRSMADPTFYTPSTLATLVGTRCLCHSVCPELLMLALEKRDYSLVQLCLQSFPDVPENITCCCLKTFLSVPDGDVETASLEPGSLSFMETLTAQERGTKLNGFSAAGGEHHHHHPERTSGLLVHTCPVGVHKAVLLNEVLQTPYSDTFLLPHLKDLSPQQVMLFLQYLQFLYFNYSEDSFEQEDKSRAPTLTQILDWVCLLLDAHFTVLVMTPEARGLLVNLHSFVKYQVRFVSELGKLEGSLQELQHMREEKHIGQYSIQVITLF</sequence>
<dbReference type="AlphaFoldDB" id="A0AA47P289"/>
<feature type="domain" description="Nucleolar protein 11 N-terminal" evidence="8">
    <location>
        <begin position="1"/>
        <end position="339"/>
    </location>
</feature>
<keyword evidence="3" id="KW-0805">Transcription regulation</keyword>
<dbReference type="Proteomes" id="UP001174136">
    <property type="component" value="Unassembled WGS sequence"/>
</dbReference>